<accession>A0A8S1MIU9</accession>
<feature type="transmembrane region" description="Helical" evidence="1">
    <location>
        <begin position="1282"/>
        <end position="1307"/>
    </location>
</feature>
<comment type="caution">
    <text evidence="2">The sequence shown here is derived from an EMBL/GenBank/DDBJ whole genome shotgun (WGS) entry which is preliminary data.</text>
</comment>
<reference evidence="2" key="1">
    <citation type="submission" date="2021-01" db="EMBL/GenBank/DDBJ databases">
        <authorList>
            <consortium name="Genoscope - CEA"/>
            <person name="William W."/>
        </authorList>
    </citation>
    <scope>NUCLEOTIDE SEQUENCE</scope>
</reference>
<dbReference type="OrthoDB" id="299008at2759"/>
<feature type="transmembrane region" description="Helical" evidence="1">
    <location>
        <begin position="208"/>
        <end position="226"/>
    </location>
</feature>
<feature type="transmembrane region" description="Helical" evidence="1">
    <location>
        <begin position="1488"/>
        <end position="1511"/>
    </location>
</feature>
<sequence length="1554" mass="186435">MHLISLIVFIIHKLFWALLFYHYIKQQTQERFIKFIRKSLLLKFVSFIFTFYQKMMSTYLFMLLSLFCITSLRKQIQIFEQEKIMIVHIIINFVTILILLLESLFNLYYFDQSITHQVKDIERTRLTKPRVIYQILIIFQIYHIILINLDYTKYIQSLLVLLAEITLIYDQFKYFTLNLTYQQKATFLAISINIAVHMHILIFTQKVISHILLPILIFGSLTYYIINNYNQYLNSLKLKLLFKKKFTSSWQMKYSLIKLLNNDFNSKQSEIFIKSLIAADHRFNCNDVKCFYCYHQYIIFPSQTCGITLQIFRQFTMKKMKQFLQQFQINSQQELEYQILLDYAFLLYDFGLIMRSVKLLCYLNYSCKNSKNIKLNSFSFSKDQISQMNNFDLSTINQTFLQDCLEQNNTLLQMLLYYNFKFQYLDNLKLSFIFNQAKSMINASLGTSLHATQKSFISDYIEQNIDLDIIMTQNEKLIFDLIEQKLHFYQIIVQKTMINDQISILHNKVYKLCYSLHEVEQQLTLVYQHKPCFRLHRIICFFYGEVLCDYKKAINYFRNLDFVETQQLQCQQIKNFNINSQNVHYLILEVKDDMETLQVQQFSNKFFNKFGGENSITEEHQFNDLLPKYLVQQHCKLVKKFFETGESKYYQMFNINYIKNRNQLLTPINMCFIITNKFINQNITFASFIQEASQDQVYILVDGASLRCTFTQTLLTLMGWFESDIEFLCQQEKYEELQITRIYPNFVRFIRSNKINYSKLNQSILVLPKPQYNVQTQRSLLSGEAKLILNYVQTECDLIISKNKIAASEYFIINVVRIYEQQQAQISLTKIPIIQNKFYNENKYLIDQTEKPGIQQINSINFCYQNIPESIANIKIQSCNSSINQDLNLNKNLITIQSLKQQKSTLNNNQQLFFAENDAFEQQEQGFAVSNKIENQLIRRNKATTIQSEAYLDNSSFNKKYKLIQSILGVKSPKYLQKFFFFIVLWLSMFVLFIFLFYISIRNDITNVKFQLEMLSFYASIMAPHDLFFSMRVTITAYEQMQREGFIPHDRLKELTDPYYQYIDLGYSELRDNLYEQLNNEYLQNFLNNQDITMYFMEDNETQIYPINLQFRDALFVILQYQYSQMMTFYYRQSTSGKPYQISLFANYFQLHDQCQNITNDIIKYSIENKSHVYQKQQIISIFGFLIVLLFYIIIQRYQIQYFIQIDLLFLLLNTMSYEMIESEINKFTDHKKQYKLDRHSLQEYDPIDRTYNYIIKPNTCQGQRYLKLHIGPFNNQKIINYFNLICFFIIISFFFILTFITTHFYLTKYDDTLYLFEKIQDFKLRTGSLYLYREIFFRWSNFTFLNDQNKIQLYTLIDSAQQSIQNYIQLSDKMRFDQFLVDDDFVQLFHSISKENLCQYIDEKFKNLTSKYCQLAFEGTLSQGMLSTLNYISNSFKIQQTINNFTQRVEIDFYEQEGSQIVTRVFFTLSKQFSQSADTYADFTTTVIQFLSICYFCFIIMIFFFFQCFYHPYLAWLFKSIKGIVHLIPFEALLFSDSLEIQLKELIYRLQLL</sequence>
<keyword evidence="1" id="KW-1133">Transmembrane helix</keyword>
<feature type="transmembrane region" description="Helical" evidence="1">
    <location>
        <begin position="84"/>
        <end position="110"/>
    </location>
</feature>
<dbReference type="Proteomes" id="UP000692954">
    <property type="component" value="Unassembled WGS sequence"/>
</dbReference>
<keyword evidence="3" id="KW-1185">Reference proteome</keyword>
<evidence type="ECO:0000313" key="2">
    <source>
        <dbReference type="EMBL" id="CAD8075094.1"/>
    </source>
</evidence>
<evidence type="ECO:0000313" key="3">
    <source>
        <dbReference type="Proteomes" id="UP000692954"/>
    </source>
</evidence>
<feature type="transmembrane region" description="Helical" evidence="1">
    <location>
        <begin position="6"/>
        <end position="24"/>
    </location>
</feature>
<evidence type="ECO:0000256" key="1">
    <source>
        <dbReference type="SAM" id="Phobius"/>
    </source>
</evidence>
<feature type="transmembrane region" description="Helical" evidence="1">
    <location>
        <begin position="44"/>
        <end position="72"/>
    </location>
</feature>
<keyword evidence="1" id="KW-0472">Membrane</keyword>
<proteinExistence type="predicted"/>
<feature type="transmembrane region" description="Helical" evidence="1">
    <location>
        <begin position="131"/>
        <end position="148"/>
    </location>
</feature>
<gene>
    <name evidence="2" type="ORF">PSON_ATCC_30995.1.T0330054</name>
</gene>
<dbReference type="EMBL" id="CAJJDN010000033">
    <property type="protein sequence ID" value="CAD8075094.1"/>
    <property type="molecule type" value="Genomic_DNA"/>
</dbReference>
<keyword evidence="1" id="KW-0812">Transmembrane</keyword>
<feature type="transmembrane region" description="Helical" evidence="1">
    <location>
        <begin position="184"/>
        <end position="202"/>
    </location>
</feature>
<name>A0A8S1MIU9_9CILI</name>
<feature type="transmembrane region" description="Helical" evidence="1">
    <location>
        <begin position="979"/>
        <end position="1001"/>
    </location>
</feature>
<organism evidence="2 3">
    <name type="scientific">Paramecium sonneborni</name>
    <dbReference type="NCBI Taxonomy" id="65129"/>
    <lineage>
        <taxon>Eukaryota</taxon>
        <taxon>Sar</taxon>
        <taxon>Alveolata</taxon>
        <taxon>Ciliophora</taxon>
        <taxon>Intramacronucleata</taxon>
        <taxon>Oligohymenophorea</taxon>
        <taxon>Peniculida</taxon>
        <taxon>Parameciidae</taxon>
        <taxon>Paramecium</taxon>
    </lineage>
</organism>
<protein>
    <recommendedName>
        <fullName evidence="4">Transmembrane protein</fullName>
    </recommendedName>
</protein>
<feature type="transmembrane region" description="Helical" evidence="1">
    <location>
        <begin position="1179"/>
        <end position="1196"/>
    </location>
</feature>
<evidence type="ECO:0008006" key="4">
    <source>
        <dbReference type="Google" id="ProtNLM"/>
    </source>
</evidence>